<comment type="caution">
    <text evidence="1">The sequence shown here is derived from an EMBL/GenBank/DDBJ whole genome shotgun (WGS) entry which is preliminary data.</text>
</comment>
<dbReference type="GO" id="GO:0003677">
    <property type="term" value="F:DNA binding"/>
    <property type="evidence" value="ECO:0007669"/>
    <property type="project" value="UniProtKB-KW"/>
</dbReference>
<organism evidence="1 2">
    <name type="scientific">Nocardioides caeni</name>
    <dbReference type="NCBI Taxonomy" id="574700"/>
    <lineage>
        <taxon>Bacteria</taxon>
        <taxon>Bacillati</taxon>
        <taxon>Actinomycetota</taxon>
        <taxon>Actinomycetes</taxon>
        <taxon>Propionibacteriales</taxon>
        <taxon>Nocardioidaceae</taxon>
        <taxon>Nocardioides</taxon>
    </lineage>
</organism>
<keyword evidence="2" id="KW-1185">Reference proteome</keyword>
<reference evidence="1 2" key="1">
    <citation type="journal article" date="2009" name="Int. J. Syst. Evol. Microbiol.">
        <title>Nocardioides caeni sp. nov., isolated from wastewater.</title>
        <authorList>
            <person name="Yoon J.H."/>
            <person name="Kang S.J."/>
            <person name="Park S."/>
            <person name="Kim W."/>
            <person name="Oh T.K."/>
        </authorList>
    </citation>
    <scope>NUCLEOTIDE SEQUENCE [LARGE SCALE GENOMIC DNA]</scope>
    <source>
        <strain evidence="1 2">DSM 23134</strain>
    </source>
</reference>
<dbReference type="InterPro" id="IPR038056">
    <property type="entry name" value="YjbR-like_sf"/>
</dbReference>
<gene>
    <name evidence="1" type="ORF">E9934_04755</name>
</gene>
<dbReference type="Gene3D" id="3.90.1150.30">
    <property type="match status" value="1"/>
</dbReference>
<keyword evidence="1" id="KW-0238">DNA-binding</keyword>
<dbReference type="SUPFAM" id="SSF142906">
    <property type="entry name" value="YjbR-like"/>
    <property type="match status" value="1"/>
</dbReference>
<protein>
    <submittedName>
        <fullName evidence="1">MmcQ/YjbR family DNA-binding protein</fullName>
    </submittedName>
</protein>
<dbReference type="Pfam" id="PF04237">
    <property type="entry name" value="YjbR"/>
    <property type="match status" value="1"/>
</dbReference>
<dbReference type="RefSeq" id="WP_136561715.1">
    <property type="nucleotide sequence ID" value="NZ_BAABLS010000001.1"/>
</dbReference>
<name>A0A4S8NLA4_9ACTN</name>
<dbReference type="OrthoDB" id="8479417at2"/>
<dbReference type="Proteomes" id="UP000307087">
    <property type="component" value="Unassembled WGS sequence"/>
</dbReference>
<accession>A0A4S8NLA4</accession>
<dbReference type="AlphaFoldDB" id="A0A4S8NLA4"/>
<dbReference type="InterPro" id="IPR058532">
    <property type="entry name" value="YjbR/MT2646/Rv2570-like"/>
</dbReference>
<evidence type="ECO:0000313" key="1">
    <source>
        <dbReference type="EMBL" id="THV17780.1"/>
    </source>
</evidence>
<dbReference type="EMBL" id="STGW01000002">
    <property type="protein sequence ID" value="THV17780.1"/>
    <property type="molecule type" value="Genomic_DNA"/>
</dbReference>
<evidence type="ECO:0000313" key="2">
    <source>
        <dbReference type="Proteomes" id="UP000307087"/>
    </source>
</evidence>
<proteinExistence type="predicted"/>
<sequence length="137" mass="15025">MAHPIMFSGDEPELIRLREACAALPSAVEFVSHGRPNFKAGEKGKVFAVYGGGEKRAPGEHHRVDTALLVKIDPAELTAVDEDERFFVPAYYGPAGWRALDLADERTDWDEVGELLDASFRLVAGKRLIAELDASSE</sequence>